<comment type="caution">
    <text evidence="2">The sequence shown here is derived from an EMBL/GenBank/DDBJ whole genome shotgun (WGS) entry which is preliminary data.</text>
</comment>
<dbReference type="Proteomes" id="UP000578077">
    <property type="component" value="Unassembled WGS sequence"/>
</dbReference>
<dbReference type="Pfam" id="PF19054">
    <property type="entry name" value="DUF5753"/>
    <property type="match status" value="1"/>
</dbReference>
<keyword evidence="3" id="KW-1185">Reference proteome</keyword>
<proteinExistence type="predicted"/>
<dbReference type="InterPro" id="IPR043917">
    <property type="entry name" value="DUF5753"/>
</dbReference>
<dbReference type="RefSeq" id="WP_184640367.1">
    <property type="nucleotide sequence ID" value="NZ_BAABKT010000035.1"/>
</dbReference>
<dbReference type="EMBL" id="JACHLY010000002">
    <property type="protein sequence ID" value="MBB6001237.1"/>
    <property type="molecule type" value="Genomic_DNA"/>
</dbReference>
<accession>A0A841EB12</accession>
<protein>
    <recommendedName>
        <fullName evidence="1">DUF5753 domain-containing protein</fullName>
    </recommendedName>
</protein>
<evidence type="ECO:0000313" key="2">
    <source>
        <dbReference type="EMBL" id="MBB6001237.1"/>
    </source>
</evidence>
<gene>
    <name evidence="2" type="ORF">HNR25_005066</name>
</gene>
<name>A0A841EB12_9ACTN</name>
<reference evidence="2 3" key="1">
    <citation type="submission" date="2020-08" db="EMBL/GenBank/DDBJ databases">
        <title>Sequencing the genomes of 1000 actinobacteria strains.</title>
        <authorList>
            <person name="Klenk H.-P."/>
        </authorList>
    </citation>
    <scope>NUCLEOTIDE SEQUENCE [LARGE SCALE GENOMIC DNA]</scope>
    <source>
        <strain evidence="2 3">DSM 44593</strain>
    </source>
</reference>
<evidence type="ECO:0000313" key="3">
    <source>
        <dbReference type="Proteomes" id="UP000578077"/>
    </source>
</evidence>
<evidence type="ECO:0000259" key="1">
    <source>
        <dbReference type="Pfam" id="PF19054"/>
    </source>
</evidence>
<feature type="domain" description="DUF5753" evidence="1">
    <location>
        <begin position="36"/>
        <end position="209"/>
    </location>
</feature>
<sequence>MVELDKALAAGGVLVRVWETANKSSGVPSAFSAIDSLERAALEIRAYSPMVIPGLLQTEAYAHRILRDGDRVAGEEEIHGRVAARMERQEVLESGTPPLLVYVLDEAVLRRRTGGREIMSRQLERLVEVSHGSRVIIQVIPLGAECHPGLSEGFTLLAMPDGTEVLYMETRDAGGPVEDAGVRRNYVRHFGDLRGAALPEAESLQLIEEAGREYC</sequence>
<dbReference type="AlphaFoldDB" id="A0A841EB12"/>
<organism evidence="2 3">
    <name type="scientific">Streptomonospora salina</name>
    <dbReference type="NCBI Taxonomy" id="104205"/>
    <lineage>
        <taxon>Bacteria</taxon>
        <taxon>Bacillati</taxon>
        <taxon>Actinomycetota</taxon>
        <taxon>Actinomycetes</taxon>
        <taxon>Streptosporangiales</taxon>
        <taxon>Nocardiopsidaceae</taxon>
        <taxon>Streptomonospora</taxon>
    </lineage>
</organism>